<dbReference type="RefSeq" id="WP_098142693.1">
    <property type="nucleotide sequence ID" value="NZ_AP028090.1"/>
</dbReference>
<dbReference type="Pfam" id="PF10761">
    <property type="entry name" value="DUF2590"/>
    <property type="match status" value="1"/>
</dbReference>
<dbReference type="Proteomes" id="UP000219788">
    <property type="component" value="Unassembled WGS sequence"/>
</dbReference>
<reference evidence="2" key="1">
    <citation type="submission" date="2017-09" db="EMBL/GenBank/DDBJ databases">
        <title>FDA dAtabase for Regulatory Grade micrObial Sequences (FDA-ARGOS): Supporting development and validation of Infectious Disease Dx tests.</title>
        <authorList>
            <person name="Goldberg B."/>
            <person name="Campos J."/>
            <person name="Tallon L."/>
            <person name="Sadzewicz L."/>
            <person name="Ott S."/>
            <person name="Zhao X."/>
            <person name="Nagaraj S."/>
            <person name="Vavikolanu K."/>
            <person name="Aluvathingal J."/>
            <person name="Nadendla S."/>
            <person name="Geyer C."/>
            <person name="Sichtig H."/>
        </authorList>
    </citation>
    <scope>NUCLEOTIDE SEQUENCE [LARGE SCALE GENOMIC DNA]</scope>
    <source>
        <strain evidence="2">FDAARGOS_370</strain>
    </source>
</reference>
<gene>
    <name evidence="1" type="ORF">CRM76_01815</name>
</gene>
<evidence type="ECO:0000313" key="1">
    <source>
        <dbReference type="EMBL" id="PEH74172.1"/>
    </source>
</evidence>
<name>A0A2A7U6Y2_EDWTA</name>
<dbReference type="EMBL" id="PDDV01000008">
    <property type="protein sequence ID" value="PEH74172.1"/>
    <property type="molecule type" value="Genomic_DNA"/>
</dbReference>
<sequence length="110" mass="12059">MSDKYIDLLISDGDITLDSGREPVRCADRVSIGQDVVHSILESGLALQLVAERSPTMRADVLMQIMLLVEDDERLIPGTIAVNDEAPGRIFITADTYDFGPVSARMELPL</sequence>
<evidence type="ECO:0000313" key="2">
    <source>
        <dbReference type="Proteomes" id="UP000219788"/>
    </source>
</evidence>
<dbReference type="InterPro" id="IPR019697">
    <property type="entry name" value="Phage_HP1_Orf28"/>
</dbReference>
<comment type="caution">
    <text evidence="1">The sequence shown here is derived from an EMBL/GenBank/DDBJ whole genome shotgun (WGS) entry which is preliminary data.</text>
</comment>
<dbReference type="AlphaFoldDB" id="A0A2A7U6Y2"/>
<dbReference type="OrthoDB" id="6893744at2"/>
<protein>
    <recommendedName>
        <fullName evidence="3">DUF2590 domain-containing protein</fullName>
    </recommendedName>
</protein>
<organism evidence="1 2">
    <name type="scientific">Edwardsiella tarda</name>
    <dbReference type="NCBI Taxonomy" id="636"/>
    <lineage>
        <taxon>Bacteria</taxon>
        <taxon>Pseudomonadati</taxon>
        <taxon>Pseudomonadota</taxon>
        <taxon>Gammaproteobacteria</taxon>
        <taxon>Enterobacterales</taxon>
        <taxon>Hafniaceae</taxon>
        <taxon>Edwardsiella</taxon>
    </lineage>
</organism>
<accession>A0A2A7U6Y2</accession>
<proteinExistence type="predicted"/>
<evidence type="ECO:0008006" key="3">
    <source>
        <dbReference type="Google" id="ProtNLM"/>
    </source>
</evidence>